<dbReference type="HOGENOM" id="CLU_2093269_0_0_6"/>
<evidence type="ECO:0000259" key="2">
    <source>
        <dbReference type="Pfam" id="PF08502"/>
    </source>
</evidence>
<protein>
    <recommendedName>
        <fullName evidence="2">2-isopropylmalate synthase LeuA allosteric (dimerisation) domain-containing protein</fullName>
    </recommendedName>
</protein>
<dbReference type="Gene3D" id="3.30.160.740">
    <property type="match status" value="1"/>
</dbReference>
<reference evidence="3" key="2">
    <citation type="submission" date="2020-02" db="EMBL/GenBank/DDBJ databases">
        <title>Using affinity propagation clustering for identifying bacterial clades and subclades with whole-genome sequences of Francisella tularensis.</title>
        <authorList>
            <person name="Homeier-Bachmann T."/>
            <person name="Abdel-Glil M.Y."/>
            <person name="Hackbart A."/>
            <person name="Hotzel H."/>
            <person name="Tomaso H."/>
        </authorList>
    </citation>
    <scope>NUCLEOTIDE SEQUENCE</scope>
    <source>
        <strain evidence="4">15T0085</strain>
        <strain evidence="3">17T1429</strain>
    </source>
</reference>
<sequence length="116" mass="12687">MVNFFGANYDESFVAKVRELIERFLVKGKSINVSDIQDIIQDATEMADAVSKDVLDVKSFKVKVELDQKSVAEVTVKVAEQLYFASSSGVGPVYAVLNALCKACPSDISYNLTAIK</sequence>
<dbReference type="GO" id="GO:0009098">
    <property type="term" value="P:L-leucine biosynthetic process"/>
    <property type="evidence" value="ECO:0007669"/>
    <property type="project" value="InterPro"/>
</dbReference>
<reference evidence="3" key="1">
    <citation type="submission" date="2019-08" db="EMBL/GenBank/DDBJ databases">
        <authorList>
            <person name="Busch A."/>
        </authorList>
    </citation>
    <scope>NUCLEOTIDE SEQUENCE</scope>
    <source>
        <strain evidence="4">15T0085</strain>
        <strain evidence="3">17T1429</strain>
    </source>
</reference>
<name>A0A0B3VNZ6_FRATU</name>
<dbReference type="SUPFAM" id="SSF110921">
    <property type="entry name" value="2-isopropylmalate synthase LeuA, allosteric (dimerisation) domain"/>
    <property type="match status" value="1"/>
</dbReference>
<keyword evidence="1" id="KW-0808">Transferase</keyword>
<organism evidence="3">
    <name type="scientific">Francisella tularensis subsp. holarctica</name>
    <dbReference type="NCBI Taxonomy" id="119857"/>
    <lineage>
        <taxon>Bacteria</taxon>
        <taxon>Pseudomonadati</taxon>
        <taxon>Pseudomonadota</taxon>
        <taxon>Gammaproteobacteria</taxon>
        <taxon>Thiotrichales</taxon>
        <taxon>Francisellaceae</taxon>
        <taxon>Francisella</taxon>
    </lineage>
</organism>
<comment type="caution">
    <text evidence="3">The sequence shown here is derived from an EMBL/GenBank/DDBJ whole genome shotgun (WGS) entry which is preliminary data.</text>
</comment>
<dbReference type="GO" id="GO:0003852">
    <property type="term" value="F:2-isopropylmalate synthase activity"/>
    <property type="evidence" value="ECO:0007669"/>
    <property type="project" value="InterPro"/>
</dbReference>
<dbReference type="KEGG" id="ftc:DA46_1898"/>
<dbReference type="EMBL" id="JAAGKH010000001">
    <property type="protein sequence ID" value="NDR88195.1"/>
    <property type="molecule type" value="Genomic_DNA"/>
</dbReference>
<feature type="domain" description="2-isopropylmalate synthase LeuA allosteric (dimerisation)" evidence="2">
    <location>
        <begin position="32"/>
        <end position="108"/>
    </location>
</feature>
<dbReference type="KEGG" id="ftv:CH67_1246"/>
<dbReference type="InterPro" id="IPR013709">
    <property type="entry name" value="2-isopropylmalate_synth_dimer"/>
</dbReference>
<evidence type="ECO:0000256" key="1">
    <source>
        <dbReference type="ARBA" id="ARBA00022679"/>
    </source>
</evidence>
<dbReference type="RefSeq" id="WP_003015675.1">
    <property type="nucleotide sequence ID" value="NZ_CP009693.1"/>
</dbReference>
<gene>
    <name evidence="4" type="ORF">FWI86_00185</name>
    <name evidence="3" type="ORF">FWJ04_00240</name>
</gene>
<dbReference type="KEGG" id="ftz:CH68_978"/>
<evidence type="ECO:0000313" key="4">
    <source>
        <dbReference type="EMBL" id="NDS67595.1"/>
    </source>
</evidence>
<dbReference type="AlphaFoldDB" id="A0A0B3VNZ6"/>
<accession>A0A0B3VNZ6</accession>
<dbReference type="EMBL" id="JAAGJP010000001">
    <property type="protein sequence ID" value="NDS67595.1"/>
    <property type="molecule type" value="Genomic_DNA"/>
</dbReference>
<evidence type="ECO:0000313" key="3">
    <source>
        <dbReference type="EMBL" id="NDR88195.1"/>
    </source>
</evidence>
<dbReference type="Pfam" id="PF08502">
    <property type="entry name" value="LeuA_dimer"/>
    <property type="match status" value="1"/>
</dbReference>
<proteinExistence type="predicted"/>
<dbReference type="InterPro" id="IPR036230">
    <property type="entry name" value="LeuA_allosteric_dom_sf"/>
</dbReference>